<name>A0A8J6EGK9_ELECQ</name>
<feature type="chain" id="PRO_5035265874" description="Armadillo repeat-containing protein 8" evidence="1">
    <location>
        <begin position="24"/>
        <end position="645"/>
    </location>
</feature>
<evidence type="ECO:0000313" key="3">
    <source>
        <dbReference type="Proteomes" id="UP000770717"/>
    </source>
</evidence>
<sequence>MGGPVVFGSGTLLLLGTHAPLIGHKPMPPPTGTTGERSIPCLTQLLQSQQVTVQCLASGVLSNISHNVPVVMALKQAEAIPILIALLHSQHPELQSRCSVILCDIAQVDGNPALIAQMDGLRPLVNMLNGEFEDLLINAMNCIKVLCTQNPSNQNSIKDLGGIPLIVDFLTATSDDLIAASSAAIAELARGNKLIQDAVAKENAVTSLINILRVKKLKIQVKAAIAVEALADRNAAVQKEFLDGSASKYISKLLKVFQLEVREQASTTLWVLAGQTWKQQKAMSEHIGLHFIIDMLLSPSDTMQYVGAQMLTALCKDSRRHQGEFCEGNGIDSLVRLVRTAHIAERTLLRVIAALGTMCIGIALTNNPAAQEKLVEEQALPPLIHLLKTPTSPRIKVEVVCTLACIVLGNPPLQCHLYEHDGFTLTDVIDLLSSPDKDIRLRAGYALALFAYNNTVQQFHILEIGGVELSIYEPFLNSETEADRAISAFQIVVLARIILDVDQVSLSSRGVTILSDLLHSEDPATVVLAGELLTSLAHTRAGILEAITALGTVECLCDHLNSEIEEVRVASANALGYLTFSSHAYRHVLLRCRNEPKLYNLLINNLSRDAKISREFTEEIQIQIHKGLPSASLALNEESFINTSS</sequence>
<keyword evidence="1" id="KW-0732">Signal</keyword>
<dbReference type="Proteomes" id="UP000770717">
    <property type="component" value="Unassembled WGS sequence"/>
</dbReference>
<accession>A0A8J6EGK9</accession>
<organism evidence="2 3">
    <name type="scientific">Eleutherodactylus coqui</name>
    <name type="common">Puerto Rican coqui</name>
    <dbReference type="NCBI Taxonomy" id="57060"/>
    <lineage>
        <taxon>Eukaryota</taxon>
        <taxon>Metazoa</taxon>
        <taxon>Chordata</taxon>
        <taxon>Craniata</taxon>
        <taxon>Vertebrata</taxon>
        <taxon>Euteleostomi</taxon>
        <taxon>Amphibia</taxon>
        <taxon>Batrachia</taxon>
        <taxon>Anura</taxon>
        <taxon>Neobatrachia</taxon>
        <taxon>Hyloidea</taxon>
        <taxon>Eleutherodactylidae</taxon>
        <taxon>Eleutherodactylinae</taxon>
        <taxon>Eleutherodactylus</taxon>
        <taxon>Eleutherodactylus</taxon>
    </lineage>
</organism>
<feature type="signal peptide" evidence="1">
    <location>
        <begin position="1"/>
        <end position="23"/>
    </location>
</feature>
<reference evidence="2" key="1">
    <citation type="thesis" date="2020" institute="ProQuest LLC" country="789 East Eisenhower Parkway, Ann Arbor, MI, USA">
        <title>Comparative Genomics and Chromosome Evolution.</title>
        <authorList>
            <person name="Mudd A.B."/>
        </authorList>
    </citation>
    <scope>NUCLEOTIDE SEQUENCE</scope>
    <source>
        <strain evidence="2">HN-11 Male</strain>
        <tissue evidence="2">Kidney and liver</tissue>
    </source>
</reference>
<comment type="caution">
    <text evidence="2">The sequence shown here is derived from an EMBL/GenBank/DDBJ whole genome shotgun (WGS) entry which is preliminary data.</text>
</comment>
<dbReference type="AlphaFoldDB" id="A0A8J6EGK9"/>
<dbReference type="PANTHER" id="PTHR46464">
    <property type="entry name" value="ANK_REP_REGION DOMAIN-CONTAINING PROTEIN"/>
    <property type="match status" value="1"/>
</dbReference>
<protein>
    <recommendedName>
        <fullName evidence="4">Armadillo repeat-containing protein 8</fullName>
    </recommendedName>
</protein>
<keyword evidence="3" id="KW-1185">Reference proteome</keyword>
<dbReference type="EMBL" id="WNTK01000722">
    <property type="protein sequence ID" value="KAG9468819.1"/>
    <property type="molecule type" value="Genomic_DNA"/>
</dbReference>
<dbReference type="PANTHER" id="PTHR46464:SF1">
    <property type="entry name" value="ANKYRIN AND ARMADILLO REPEAT-CONTAINING PROTEIN"/>
    <property type="match status" value="1"/>
</dbReference>
<dbReference type="Gene3D" id="1.25.10.10">
    <property type="entry name" value="Leucine-rich Repeat Variant"/>
    <property type="match status" value="4"/>
</dbReference>
<evidence type="ECO:0008006" key="4">
    <source>
        <dbReference type="Google" id="ProtNLM"/>
    </source>
</evidence>
<gene>
    <name evidence="2" type="ORF">GDO78_021886</name>
</gene>
<evidence type="ECO:0000256" key="1">
    <source>
        <dbReference type="SAM" id="SignalP"/>
    </source>
</evidence>
<dbReference type="InterPro" id="IPR043379">
    <property type="entry name" value="ANKAR"/>
</dbReference>
<dbReference type="SMART" id="SM00185">
    <property type="entry name" value="ARM"/>
    <property type="match status" value="8"/>
</dbReference>
<proteinExistence type="predicted"/>
<dbReference type="OrthoDB" id="1683831at2759"/>
<dbReference type="SUPFAM" id="SSF48371">
    <property type="entry name" value="ARM repeat"/>
    <property type="match status" value="2"/>
</dbReference>
<dbReference type="InterPro" id="IPR016024">
    <property type="entry name" value="ARM-type_fold"/>
</dbReference>
<dbReference type="InterPro" id="IPR000225">
    <property type="entry name" value="Armadillo"/>
</dbReference>
<evidence type="ECO:0000313" key="2">
    <source>
        <dbReference type="EMBL" id="KAG9468819.1"/>
    </source>
</evidence>
<dbReference type="InterPro" id="IPR011989">
    <property type="entry name" value="ARM-like"/>
</dbReference>